<name>A0A9P1G7S2_9DINO</name>
<sequence length="59" mass="6773">MRRGTCQAGKVANQIDQVITDASELFGVPKDHRHMEEARHMVLKARTEEAQVKRRADKK</sequence>
<dbReference type="Proteomes" id="UP001152797">
    <property type="component" value="Unassembled WGS sequence"/>
</dbReference>
<evidence type="ECO:0000313" key="3">
    <source>
        <dbReference type="Proteomes" id="UP001152797"/>
    </source>
</evidence>
<dbReference type="EMBL" id="CAMXCT030003164">
    <property type="protein sequence ID" value="CAL4790128.1"/>
    <property type="molecule type" value="Genomic_DNA"/>
</dbReference>
<reference evidence="2 3" key="2">
    <citation type="submission" date="2024-05" db="EMBL/GenBank/DDBJ databases">
        <authorList>
            <person name="Chen Y."/>
            <person name="Shah S."/>
            <person name="Dougan E. K."/>
            <person name="Thang M."/>
            <person name="Chan C."/>
        </authorList>
    </citation>
    <scope>NUCLEOTIDE SEQUENCE [LARGE SCALE GENOMIC DNA]</scope>
</reference>
<organism evidence="1">
    <name type="scientific">Cladocopium goreaui</name>
    <dbReference type="NCBI Taxonomy" id="2562237"/>
    <lineage>
        <taxon>Eukaryota</taxon>
        <taxon>Sar</taxon>
        <taxon>Alveolata</taxon>
        <taxon>Dinophyceae</taxon>
        <taxon>Suessiales</taxon>
        <taxon>Symbiodiniaceae</taxon>
        <taxon>Cladocopium</taxon>
    </lineage>
</organism>
<comment type="caution">
    <text evidence="1">The sequence shown here is derived from an EMBL/GenBank/DDBJ whole genome shotgun (WGS) entry which is preliminary data.</text>
</comment>
<evidence type="ECO:0000313" key="1">
    <source>
        <dbReference type="EMBL" id="CAI4002816.1"/>
    </source>
</evidence>
<protein>
    <submittedName>
        <fullName evidence="1">Uncharacterized protein</fullName>
    </submittedName>
</protein>
<dbReference type="OrthoDB" id="10290570at2759"/>
<reference evidence="1" key="1">
    <citation type="submission" date="2022-10" db="EMBL/GenBank/DDBJ databases">
        <authorList>
            <person name="Chen Y."/>
            <person name="Dougan E. K."/>
            <person name="Chan C."/>
            <person name="Rhodes N."/>
            <person name="Thang M."/>
        </authorList>
    </citation>
    <scope>NUCLEOTIDE SEQUENCE</scope>
</reference>
<evidence type="ECO:0000313" key="2">
    <source>
        <dbReference type="EMBL" id="CAL4790128.1"/>
    </source>
</evidence>
<keyword evidence="3" id="KW-1185">Reference proteome</keyword>
<dbReference type="AlphaFoldDB" id="A0A9P1G7S2"/>
<dbReference type="EMBL" id="CAMXCT010003164">
    <property type="protein sequence ID" value="CAI4002816.1"/>
    <property type="molecule type" value="Genomic_DNA"/>
</dbReference>
<proteinExistence type="predicted"/>
<dbReference type="EMBL" id="CAMXCT020003164">
    <property type="protein sequence ID" value="CAL1156191.1"/>
    <property type="molecule type" value="Genomic_DNA"/>
</dbReference>
<accession>A0A9P1G7S2</accession>
<gene>
    <name evidence="1" type="ORF">C1SCF055_LOCUS28735</name>
</gene>